<dbReference type="OrthoDB" id="20872at2759"/>
<dbReference type="CDD" id="cd06093">
    <property type="entry name" value="PX_domain"/>
    <property type="match status" value="1"/>
</dbReference>
<sequence>MSWLQTHEVTISFYEVRAGKQVFAIQLQERALRQEELARNWSSITSTSSQQFLLDEDDENNSMTGSTSRVCIAAMRSYSQFRKLWRDLIRATKTPSTASLSRSNSAVPTHTEYSSTRLLAKSFQSLTVSDGEASSSCRCRNWNCTFRSLHYFLKSYPFPSKFLMKRNTPAVLENRRQGLELFITTVRGLFDTFPRPFLQSVDAFGNCQVLMALNAFFGINEKHQVNSIPHATLKLPSPSKYAESGRYSRSGSVVSESTTCFSNSSQSVASSRSTWDTDKDCGGKVHIISADEGPLCKSGVEYYLRDDDSNSNNLETSGSDFKLQELDEFPAFGATSKGKFDKKHATTADPTSAKCMTSPHPTSRSPKPPTKLQPMARRSRYYRGINIRRHTDFLARNPTMPYRSGSATSTPQTLLPGLPKVKLPNADVSSIRSFLEEFRDHLLLDSQALGNSATPINWNEDRQWELALYVASQIGHAYAVESILYRGTNPNAVMEDGLSSLHAACRGGHRSIVAMLLTHGADTNITDPNGVSPLLSAVQLGDLEIVEMLVEYGADVNLCNKDNVSAAHVAVACQTLPVLQLLLEYDAFVNTKNAFNGKTSLHLAAQTGSLPMCKLLLNYGASIHHKTTRGLDVVALAKSHGHENIARFCLVYSSNQKVAQRESSKVTQTAAGASTSEYDDEVRIVSEDGYAYAVL</sequence>
<accession>A0A329S658</accession>
<feature type="repeat" description="ANK" evidence="3">
    <location>
        <begin position="596"/>
        <end position="628"/>
    </location>
</feature>
<reference evidence="10 11" key="1">
    <citation type="submission" date="2018-01" db="EMBL/GenBank/DDBJ databases">
        <title>Draft genome of the strawberry crown rot pathogen Phytophthora cactorum.</title>
        <authorList>
            <person name="Armitage A.D."/>
            <person name="Lysoe E."/>
            <person name="Nellist C.F."/>
            <person name="Harrison R.J."/>
            <person name="Brurberg M.B."/>
        </authorList>
    </citation>
    <scope>NUCLEOTIDE SEQUENCE [LARGE SCALE GENOMIC DNA]</scope>
    <source>
        <strain evidence="10 11">10300</strain>
    </source>
</reference>
<evidence type="ECO:0000256" key="2">
    <source>
        <dbReference type="ARBA" id="ARBA00023043"/>
    </source>
</evidence>
<dbReference type="STRING" id="29920.A0A329S658"/>
<feature type="repeat" description="ANK" evidence="3">
    <location>
        <begin position="529"/>
        <end position="561"/>
    </location>
</feature>
<keyword evidence="2 3" id="KW-0040">ANK repeat</keyword>
<dbReference type="EMBL" id="RCML01000350">
    <property type="protein sequence ID" value="KAG2979901.1"/>
    <property type="molecule type" value="Genomic_DNA"/>
</dbReference>
<feature type="region of interest" description="Disordered" evidence="4">
    <location>
        <begin position="396"/>
        <end position="418"/>
    </location>
</feature>
<dbReference type="EMBL" id="RCMI01000550">
    <property type="protein sequence ID" value="KAG2906035.1"/>
    <property type="molecule type" value="Genomic_DNA"/>
</dbReference>
<dbReference type="GO" id="GO:0035091">
    <property type="term" value="F:phosphatidylinositol binding"/>
    <property type="evidence" value="ECO:0007669"/>
    <property type="project" value="InterPro"/>
</dbReference>
<evidence type="ECO:0000313" key="8">
    <source>
        <dbReference type="EMBL" id="KAG2979901.1"/>
    </source>
</evidence>
<dbReference type="Proteomes" id="UP000697107">
    <property type="component" value="Unassembled WGS sequence"/>
</dbReference>
<evidence type="ECO:0000313" key="6">
    <source>
        <dbReference type="EMBL" id="KAG2906035.1"/>
    </source>
</evidence>
<reference evidence="9" key="2">
    <citation type="submission" date="2018-05" db="EMBL/GenBank/DDBJ databases">
        <title>Effector identification in a new, highly contiguous assembly of the strawberry crown rot pathogen Phytophthora cactorum.</title>
        <authorList>
            <person name="Armitage A.D."/>
            <person name="Nellist C.F."/>
            <person name="Bates H."/>
            <person name="Vickerstaff R.J."/>
            <person name="Harrison R.J."/>
        </authorList>
    </citation>
    <scope>NUCLEOTIDE SEQUENCE</scope>
    <source>
        <strain evidence="5">15-7</strain>
        <strain evidence="6">4032</strain>
        <strain evidence="7">4040</strain>
        <strain evidence="8">P415</strain>
        <strain evidence="9">P421</strain>
    </source>
</reference>
<evidence type="ECO:0000256" key="4">
    <source>
        <dbReference type="SAM" id="MobiDB-lite"/>
    </source>
</evidence>
<feature type="repeat" description="ANK" evidence="3">
    <location>
        <begin position="496"/>
        <end position="528"/>
    </location>
</feature>
<dbReference type="InterPro" id="IPR002110">
    <property type="entry name" value="Ankyrin_rpt"/>
</dbReference>
<dbReference type="Pfam" id="PF00023">
    <property type="entry name" value="Ank"/>
    <property type="match status" value="1"/>
</dbReference>
<dbReference type="Proteomes" id="UP000736787">
    <property type="component" value="Unassembled WGS sequence"/>
</dbReference>
<dbReference type="Proteomes" id="UP000774804">
    <property type="component" value="Unassembled WGS sequence"/>
</dbReference>
<keyword evidence="1" id="KW-0677">Repeat</keyword>
<evidence type="ECO:0000313" key="5">
    <source>
        <dbReference type="EMBL" id="KAG2855712.1"/>
    </source>
</evidence>
<gene>
    <name evidence="10" type="ORF">PC110_g11677</name>
    <name evidence="5" type="ORF">PC113_g12213</name>
    <name evidence="6" type="ORF">PC115_g14414</name>
    <name evidence="7" type="ORF">PC117_g12472</name>
    <name evidence="8" type="ORF">PC118_g11518</name>
    <name evidence="9" type="ORF">PC129_g10145</name>
</gene>
<proteinExistence type="predicted"/>
<dbReference type="PRINTS" id="PR01415">
    <property type="entry name" value="ANKYRIN"/>
</dbReference>
<dbReference type="EMBL" id="RCMV01000328">
    <property type="protein sequence ID" value="KAG3219065.1"/>
    <property type="molecule type" value="Genomic_DNA"/>
</dbReference>
<dbReference type="Proteomes" id="UP000760860">
    <property type="component" value="Unassembled WGS sequence"/>
</dbReference>
<keyword evidence="11" id="KW-1185">Reference proteome</keyword>
<dbReference type="PANTHER" id="PTHR24171">
    <property type="entry name" value="ANKYRIN REPEAT DOMAIN-CONTAINING PROTEIN 39-RELATED"/>
    <property type="match status" value="1"/>
</dbReference>
<dbReference type="Gene3D" id="1.25.40.20">
    <property type="entry name" value="Ankyrin repeat-containing domain"/>
    <property type="match status" value="2"/>
</dbReference>
<dbReference type="SMART" id="SM00248">
    <property type="entry name" value="ANK"/>
    <property type="match status" value="6"/>
</dbReference>
<feature type="region of interest" description="Disordered" evidence="4">
    <location>
        <begin position="337"/>
        <end position="375"/>
    </location>
</feature>
<evidence type="ECO:0000313" key="9">
    <source>
        <dbReference type="EMBL" id="KAG3219065.1"/>
    </source>
</evidence>
<organism evidence="10 11">
    <name type="scientific">Phytophthora cactorum</name>
    <dbReference type="NCBI Taxonomy" id="29920"/>
    <lineage>
        <taxon>Eukaryota</taxon>
        <taxon>Sar</taxon>
        <taxon>Stramenopiles</taxon>
        <taxon>Oomycota</taxon>
        <taxon>Peronosporomycetes</taxon>
        <taxon>Peronosporales</taxon>
        <taxon>Peronosporaceae</taxon>
        <taxon>Phytophthora</taxon>
    </lineage>
</organism>
<dbReference type="SUPFAM" id="SSF48403">
    <property type="entry name" value="Ankyrin repeat"/>
    <property type="match status" value="1"/>
</dbReference>
<dbReference type="EMBL" id="MJFZ01000298">
    <property type="protein sequence ID" value="RAW31980.1"/>
    <property type="molecule type" value="Genomic_DNA"/>
</dbReference>
<dbReference type="Proteomes" id="UP000735874">
    <property type="component" value="Unassembled WGS sequence"/>
</dbReference>
<dbReference type="VEuPathDB" id="FungiDB:PC110_g11677"/>
<dbReference type="EMBL" id="RCMG01000364">
    <property type="protein sequence ID" value="KAG2855712.1"/>
    <property type="molecule type" value="Genomic_DNA"/>
</dbReference>
<dbReference type="AlphaFoldDB" id="A0A329S658"/>
<dbReference type="InterPro" id="IPR036871">
    <property type="entry name" value="PX_dom_sf"/>
</dbReference>
<dbReference type="Pfam" id="PF12796">
    <property type="entry name" value="Ank_2"/>
    <property type="match status" value="1"/>
</dbReference>
<evidence type="ECO:0000313" key="11">
    <source>
        <dbReference type="Proteomes" id="UP000251314"/>
    </source>
</evidence>
<dbReference type="PROSITE" id="PS50297">
    <property type="entry name" value="ANK_REP_REGION"/>
    <property type="match status" value="3"/>
</dbReference>
<evidence type="ECO:0000256" key="1">
    <source>
        <dbReference type="ARBA" id="ARBA00022737"/>
    </source>
</evidence>
<dbReference type="PROSITE" id="PS50088">
    <property type="entry name" value="ANK_REPEAT"/>
    <property type="match status" value="3"/>
</dbReference>
<protein>
    <submittedName>
        <fullName evidence="10">Uncharacterized protein</fullName>
    </submittedName>
</protein>
<evidence type="ECO:0000313" key="7">
    <source>
        <dbReference type="EMBL" id="KAG2935107.1"/>
    </source>
</evidence>
<dbReference type="InterPro" id="IPR036770">
    <property type="entry name" value="Ankyrin_rpt-contain_sf"/>
</dbReference>
<evidence type="ECO:0000313" key="10">
    <source>
        <dbReference type="EMBL" id="RAW31980.1"/>
    </source>
</evidence>
<dbReference type="Proteomes" id="UP000251314">
    <property type="component" value="Unassembled WGS sequence"/>
</dbReference>
<dbReference type="PANTHER" id="PTHR24171:SF9">
    <property type="entry name" value="ANKYRIN REPEAT DOMAIN-CONTAINING PROTEIN 39"/>
    <property type="match status" value="1"/>
</dbReference>
<comment type="caution">
    <text evidence="10">The sequence shown here is derived from an EMBL/GenBank/DDBJ whole genome shotgun (WGS) entry which is preliminary data.</text>
</comment>
<dbReference type="EMBL" id="RCMK01000343">
    <property type="protein sequence ID" value="KAG2935107.1"/>
    <property type="molecule type" value="Genomic_DNA"/>
</dbReference>
<dbReference type="SUPFAM" id="SSF64268">
    <property type="entry name" value="PX domain"/>
    <property type="match status" value="1"/>
</dbReference>
<evidence type="ECO:0000256" key="3">
    <source>
        <dbReference type="PROSITE-ProRule" id="PRU00023"/>
    </source>
</evidence>
<dbReference type="Gene3D" id="3.30.1520.10">
    <property type="entry name" value="Phox-like domain"/>
    <property type="match status" value="1"/>
</dbReference>
<name>A0A329S658_9STRA</name>